<keyword evidence="2" id="KW-1185">Reference proteome</keyword>
<evidence type="ECO:0000313" key="1">
    <source>
        <dbReference type="EMBL" id="EGE01442.1"/>
    </source>
</evidence>
<dbReference type="EMBL" id="DS995719">
    <property type="protein sequence ID" value="EGE01442.1"/>
    <property type="molecule type" value="Genomic_DNA"/>
</dbReference>
<name>F2PIQ4_TRIEC</name>
<organism evidence="1 2">
    <name type="scientific">Trichophyton equinum (strain ATCC MYA-4606 / CBS 127.97)</name>
    <name type="common">Horse ringworm fungus</name>
    <dbReference type="NCBI Taxonomy" id="559882"/>
    <lineage>
        <taxon>Eukaryota</taxon>
        <taxon>Fungi</taxon>
        <taxon>Dikarya</taxon>
        <taxon>Ascomycota</taxon>
        <taxon>Pezizomycotina</taxon>
        <taxon>Eurotiomycetes</taxon>
        <taxon>Eurotiomycetidae</taxon>
        <taxon>Onygenales</taxon>
        <taxon>Arthrodermataceae</taxon>
        <taxon>Trichophyton</taxon>
    </lineage>
</organism>
<protein>
    <submittedName>
        <fullName evidence="1">Uncharacterized protein</fullName>
    </submittedName>
</protein>
<evidence type="ECO:0000313" key="2">
    <source>
        <dbReference type="Proteomes" id="UP000009169"/>
    </source>
</evidence>
<reference evidence="2" key="1">
    <citation type="journal article" date="2012" name="MBio">
        <title>Comparative genome analysis of Trichophyton rubrum and related dermatophytes reveals candidate genes involved in infection.</title>
        <authorList>
            <person name="Martinez D.A."/>
            <person name="Oliver B.G."/>
            <person name="Graeser Y."/>
            <person name="Goldberg J.M."/>
            <person name="Li W."/>
            <person name="Martinez-Rossi N.M."/>
            <person name="Monod M."/>
            <person name="Shelest E."/>
            <person name="Barton R.C."/>
            <person name="Birch E."/>
            <person name="Brakhage A.A."/>
            <person name="Chen Z."/>
            <person name="Gurr S.J."/>
            <person name="Heiman D."/>
            <person name="Heitman J."/>
            <person name="Kosti I."/>
            <person name="Rossi A."/>
            <person name="Saif S."/>
            <person name="Samalova M."/>
            <person name="Saunders C.W."/>
            <person name="Shea T."/>
            <person name="Summerbell R.C."/>
            <person name="Xu J."/>
            <person name="Young S."/>
            <person name="Zeng Q."/>
            <person name="Birren B.W."/>
            <person name="Cuomo C.A."/>
            <person name="White T.C."/>
        </authorList>
    </citation>
    <scope>NUCLEOTIDE SEQUENCE [LARGE SCALE GENOMIC DNA]</scope>
    <source>
        <strain evidence="2">ATCC MYA-4606 / CBS 127.97</strain>
    </source>
</reference>
<dbReference type="VEuPathDB" id="FungiDB:TEQG_00492"/>
<gene>
    <name evidence="1" type="ORF">TEQG_00492</name>
</gene>
<accession>F2PIQ4</accession>
<sequence length="171" mass="18831">MEPLQVNPAPSVPTKATAAQFFASDGSKTLSVLVTYHGNGQEAAYQNHKLPPASSGSKLMSVRSIRWKHLIRRFKSVILASTLTTLERETRPGELGIGHRAVRSSGTERKRSLLCRLAGQARQTRVERALGYCERLPSLSLFVPPHGVWMDFIVTEARRSFGAAAVWMAVC</sequence>
<proteinExistence type="predicted"/>
<dbReference type="HOGENOM" id="CLU_1564003_0_0_1"/>
<dbReference type="AlphaFoldDB" id="F2PIQ4"/>
<dbReference type="Proteomes" id="UP000009169">
    <property type="component" value="Unassembled WGS sequence"/>
</dbReference>